<reference evidence="3" key="1">
    <citation type="journal article" date="2019" name="Int. J. Syst. Evol. Microbiol.">
        <title>The Global Catalogue of Microorganisms (GCM) 10K type strain sequencing project: providing services to taxonomists for standard genome sequencing and annotation.</title>
        <authorList>
            <consortium name="The Broad Institute Genomics Platform"/>
            <consortium name="The Broad Institute Genome Sequencing Center for Infectious Disease"/>
            <person name="Wu L."/>
            <person name="Ma J."/>
        </authorList>
    </citation>
    <scope>NUCLEOTIDE SEQUENCE [LARGE SCALE GENOMIC DNA]</scope>
    <source>
        <strain evidence="3">CGMCC 1.12811</strain>
    </source>
</reference>
<organism evidence="2 3">
    <name type="scientific">Flavobacterium palustre</name>
    <dbReference type="NCBI Taxonomy" id="1476463"/>
    <lineage>
        <taxon>Bacteria</taxon>
        <taxon>Pseudomonadati</taxon>
        <taxon>Bacteroidota</taxon>
        <taxon>Flavobacteriia</taxon>
        <taxon>Flavobacteriales</taxon>
        <taxon>Flavobacteriaceae</taxon>
        <taxon>Flavobacterium</taxon>
    </lineage>
</organism>
<evidence type="ECO:0000313" key="2">
    <source>
        <dbReference type="EMBL" id="GGA78674.1"/>
    </source>
</evidence>
<keyword evidence="3" id="KW-1185">Reference proteome</keyword>
<evidence type="ECO:0000256" key="1">
    <source>
        <dbReference type="SAM" id="MobiDB-lite"/>
    </source>
</evidence>
<feature type="region of interest" description="Disordered" evidence="1">
    <location>
        <begin position="17"/>
        <end position="70"/>
    </location>
</feature>
<gene>
    <name evidence="2" type="ORF">GCM10008015_19260</name>
</gene>
<accession>A0ABQ1HJC7</accession>
<dbReference type="EMBL" id="BMGA01000004">
    <property type="protein sequence ID" value="GGA78674.1"/>
    <property type="molecule type" value="Genomic_DNA"/>
</dbReference>
<comment type="caution">
    <text evidence="2">The sequence shown here is derived from an EMBL/GenBank/DDBJ whole genome shotgun (WGS) entry which is preliminary data.</text>
</comment>
<sequence length="70" mass="7805">MFKINFISPIPKSNLKKLRTNSTKKCELPNIEKPPRPLGTPPKEGKSDDFPSFGGVPERRGGLFNLITSH</sequence>
<name>A0ABQ1HJC7_9FLAO</name>
<evidence type="ECO:0000313" key="3">
    <source>
        <dbReference type="Proteomes" id="UP000658793"/>
    </source>
</evidence>
<dbReference type="Proteomes" id="UP000658793">
    <property type="component" value="Unassembled WGS sequence"/>
</dbReference>
<protein>
    <submittedName>
        <fullName evidence="2">Uncharacterized protein</fullName>
    </submittedName>
</protein>
<proteinExistence type="predicted"/>